<evidence type="ECO:0000313" key="2">
    <source>
        <dbReference type="Proteomes" id="UP000198538"/>
    </source>
</evidence>
<gene>
    <name evidence="1" type="ORF">SAMN05720606_112127</name>
</gene>
<organism evidence="1 2">
    <name type="scientific">Paenibacillus polysaccharolyticus</name>
    <dbReference type="NCBI Taxonomy" id="582692"/>
    <lineage>
        <taxon>Bacteria</taxon>
        <taxon>Bacillati</taxon>
        <taxon>Bacillota</taxon>
        <taxon>Bacilli</taxon>
        <taxon>Bacillales</taxon>
        <taxon>Paenibacillaceae</taxon>
        <taxon>Paenibacillus</taxon>
    </lineage>
</organism>
<reference evidence="2" key="1">
    <citation type="submission" date="2016-10" db="EMBL/GenBank/DDBJ databases">
        <authorList>
            <person name="Varghese N."/>
            <person name="Submissions S."/>
        </authorList>
    </citation>
    <scope>NUCLEOTIDE SEQUENCE [LARGE SCALE GENOMIC DNA]</scope>
    <source>
        <strain evidence="2">BL9</strain>
    </source>
</reference>
<accession>A0A1G5JXE3</accession>
<keyword evidence="2" id="KW-1185">Reference proteome</keyword>
<dbReference type="Proteomes" id="UP000198538">
    <property type="component" value="Unassembled WGS sequence"/>
</dbReference>
<evidence type="ECO:0000313" key="1">
    <source>
        <dbReference type="EMBL" id="SCY93035.1"/>
    </source>
</evidence>
<dbReference type="AlphaFoldDB" id="A0A1G5JXE3"/>
<name>A0A1G5JXE3_9BACL</name>
<dbReference type="EMBL" id="FMVM01000012">
    <property type="protein sequence ID" value="SCY93035.1"/>
    <property type="molecule type" value="Genomic_DNA"/>
</dbReference>
<proteinExistence type="predicted"/>
<protein>
    <submittedName>
        <fullName evidence="1">Uncharacterized protein</fullName>
    </submittedName>
</protein>
<sequence>MQTTIVTAKRGVPLPSGNGTPLPNYTFILRIICNLICELAVHRLRLAQPYPDRKPCAEL</sequence>